<dbReference type="RefSeq" id="WP_092444402.1">
    <property type="nucleotide sequence ID" value="NZ_JBLXAG010000003.1"/>
</dbReference>
<evidence type="ECO:0000313" key="2">
    <source>
        <dbReference type="EMBL" id="SDS05263.1"/>
    </source>
</evidence>
<feature type="signal peptide" evidence="1">
    <location>
        <begin position="1"/>
        <end position="26"/>
    </location>
</feature>
<proteinExistence type="predicted"/>
<gene>
    <name evidence="2" type="ORF">SAMN04489797_0756</name>
</gene>
<dbReference type="PROSITE" id="PS51257">
    <property type="entry name" value="PROKAR_LIPOPROTEIN"/>
    <property type="match status" value="1"/>
</dbReference>
<keyword evidence="1" id="KW-0732">Signal</keyword>
<accession>A0A1H1P253</accession>
<organism evidence="2 3">
    <name type="scientific">Winogradskyella sediminis</name>
    <dbReference type="NCBI Taxonomy" id="1382466"/>
    <lineage>
        <taxon>Bacteria</taxon>
        <taxon>Pseudomonadati</taxon>
        <taxon>Bacteroidota</taxon>
        <taxon>Flavobacteriia</taxon>
        <taxon>Flavobacteriales</taxon>
        <taxon>Flavobacteriaceae</taxon>
        <taxon>Winogradskyella</taxon>
    </lineage>
</organism>
<dbReference type="EMBL" id="LT629774">
    <property type="protein sequence ID" value="SDS05263.1"/>
    <property type="molecule type" value="Genomic_DNA"/>
</dbReference>
<evidence type="ECO:0000256" key="1">
    <source>
        <dbReference type="SAM" id="SignalP"/>
    </source>
</evidence>
<reference evidence="2 3" key="1">
    <citation type="submission" date="2016-10" db="EMBL/GenBank/DDBJ databases">
        <authorList>
            <person name="Varghese N."/>
            <person name="Submissions S."/>
        </authorList>
    </citation>
    <scope>NUCLEOTIDE SEQUENCE [LARGE SCALE GENOMIC DNA]</scope>
    <source>
        <strain evidence="2 3">RHA_55</strain>
    </source>
</reference>
<evidence type="ECO:0000313" key="3">
    <source>
        <dbReference type="Proteomes" id="UP000198963"/>
    </source>
</evidence>
<keyword evidence="3" id="KW-1185">Reference proteome</keyword>
<dbReference type="AlphaFoldDB" id="A0A1H1P253"/>
<name>A0A1H1P253_9FLAO</name>
<dbReference type="Proteomes" id="UP000198963">
    <property type="component" value="Chromosome I"/>
</dbReference>
<feature type="chain" id="PRO_5009256103" evidence="1">
    <location>
        <begin position="27"/>
        <end position="181"/>
    </location>
</feature>
<dbReference type="STRING" id="1249933.SAMN04489797_0756"/>
<sequence length="181" mass="20481">MRTIPFVNFRILKQCICIVCLSTLFACPSDDDCTKTITIPQTYFVGNQSYIQEITQEIPCDQQEPSEPGEIIEPPVLENFTYEILSFNYEPYTDNNTTLVQYEIQLNNHNDFAVTGIPYLTRIDGNFEVSGPISTDASEPCYEISANSSCVLSFNQEYTIDPNIPPSSTFQIVNVEYVVIN</sequence>
<protein>
    <submittedName>
        <fullName evidence="2">Uncharacterized protein</fullName>
    </submittedName>
</protein>